<gene>
    <name evidence="3" type="ORF">PHYEVI_LOCUS8558</name>
</gene>
<keyword evidence="4" id="KW-1185">Reference proteome</keyword>
<evidence type="ECO:0000256" key="2">
    <source>
        <dbReference type="SAM" id="SignalP"/>
    </source>
</evidence>
<feature type="chain" id="PRO_5040131887" evidence="2">
    <location>
        <begin position="21"/>
        <end position="98"/>
    </location>
</feature>
<name>A0A9N9TT10_PHYSR</name>
<dbReference type="Proteomes" id="UP001153712">
    <property type="component" value="Chromosome 5"/>
</dbReference>
<evidence type="ECO:0000313" key="3">
    <source>
        <dbReference type="EMBL" id="CAG9862238.1"/>
    </source>
</evidence>
<reference evidence="3" key="1">
    <citation type="submission" date="2022-01" db="EMBL/GenBank/DDBJ databases">
        <authorList>
            <person name="King R."/>
        </authorList>
    </citation>
    <scope>NUCLEOTIDE SEQUENCE</scope>
</reference>
<evidence type="ECO:0000313" key="4">
    <source>
        <dbReference type="Proteomes" id="UP001153712"/>
    </source>
</evidence>
<sequence length="98" mass="10954">MKSIAVFAFISLLVLHSASANPVDGRNFYEAYDNNHVGHINSEFNVVLFDEFLENKAQDAGTRVVEDVEEIPKTSREPDERPTKSLCIGSVTMMALCY</sequence>
<organism evidence="3 4">
    <name type="scientific">Phyllotreta striolata</name>
    <name type="common">Striped flea beetle</name>
    <name type="synonym">Crioceris striolata</name>
    <dbReference type="NCBI Taxonomy" id="444603"/>
    <lineage>
        <taxon>Eukaryota</taxon>
        <taxon>Metazoa</taxon>
        <taxon>Ecdysozoa</taxon>
        <taxon>Arthropoda</taxon>
        <taxon>Hexapoda</taxon>
        <taxon>Insecta</taxon>
        <taxon>Pterygota</taxon>
        <taxon>Neoptera</taxon>
        <taxon>Endopterygota</taxon>
        <taxon>Coleoptera</taxon>
        <taxon>Polyphaga</taxon>
        <taxon>Cucujiformia</taxon>
        <taxon>Chrysomeloidea</taxon>
        <taxon>Chrysomelidae</taxon>
        <taxon>Galerucinae</taxon>
        <taxon>Alticini</taxon>
        <taxon>Phyllotreta</taxon>
    </lineage>
</organism>
<accession>A0A9N9TT10</accession>
<feature type="compositionally biased region" description="Basic and acidic residues" evidence="1">
    <location>
        <begin position="64"/>
        <end position="83"/>
    </location>
</feature>
<proteinExistence type="predicted"/>
<evidence type="ECO:0000256" key="1">
    <source>
        <dbReference type="SAM" id="MobiDB-lite"/>
    </source>
</evidence>
<dbReference type="OrthoDB" id="6699906at2759"/>
<dbReference type="EMBL" id="OU900098">
    <property type="protein sequence ID" value="CAG9862238.1"/>
    <property type="molecule type" value="Genomic_DNA"/>
</dbReference>
<feature type="region of interest" description="Disordered" evidence="1">
    <location>
        <begin position="64"/>
        <end position="84"/>
    </location>
</feature>
<protein>
    <submittedName>
        <fullName evidence="3">Uncharacterized protein</fullName>
    </submittedName>
</protein>
<keyword evidence="2" id="KW-0732">Signal</keyword>
<feature type="signal peptide" evidence="2">
    <location>
        <begin position="1"/>
        <end position="20"/>
    </location>
</feature>
<dbReference type="AlphaFoldDB" id="A0A9N9TT10"/>